<gene>
    <name evidence="9" type="primary">tatA</name>
    <name evidence="11" type="ORF">MIN45_P2119</name>
</gene>
<evidence type="ECO:0000256" key="1">
    <source>
        <dbReference type="ARBA" id="ARBA00004162"/>
    </source>
</evidence>
<comment type="function">
    <text evidence="9">Part of the twin-arginine translocation (Tat) system that transports large folded proteins containing a characteristic twin-arginine motif in their signal peptide across membranes. TatA could form the protein-conducting channel of the Tat system.</text>
</comment>
<dbReference type="GO" id="GO:0033281">
    <property type="term" value="C:TAT protein transport complex"/>
    <property type="evidence" value="ECO:0007669"/>
    <property type="project" value="UniProtKB-UniRule"/>
</dbReference>
<name>A0AAU9CFV2_9GAMM</name>
<keyword evidence="5 9" id="KW-0653">Protein transport</keyword>
<dbReference type="PANTHER" id="PTHR42982">
    <property type="entry name" value="SEC-INDEPENDENT PROTEIN TRANSLOCASE PROTEIN TATA"/>
    <property type="match status" value="1"/>
</dbReference>
<dbReference type="EMBL" id="AP024718">
    <property type="protein sequence ID" value="BCX89746.1"/>
    <property type="molecule type" value="Genomic_DNA"/>
</dbReference>
<keyword evidence="7 9" id="KW-0811">Translocation</keyword>
<dbReference type="HAMAP" id="MF_00236">
    <property type="entry name" value="TatA_E"/>
    <property type="match status" value="1"/>
</dbReference>
<comment type="subcellular location">
    <subcellularLocation>
        <location evidence="1 9">Cell membrane</location>
        <topology evidence="1 9">Single-pass membrane protein</topology>
    </subcellularLocation>
</comment>
<keyword evidence="12" id="KW-1185">Reference proteome</keyword>
<comment type="similarity">
    <text evidence="9">Belongs to the TatA/E family.</text>
</comment>
<dbReference type="Gene3D" id="1.20.5.3310">
    <property type="match status" value="1"/>
</dbReference>
<proteinExistence type="inferred from homology"/>
<dbReference type="Pfam" id="PF02416">
    <property type="entry name" value="TatA_B_E"/>
    <property type="match status" value="1"/>
</dbReference>
<dbReference type="PANTHER" id="PTHR42982:SF1">
    <property type="entry name" value="SEC-INDEPENDENT PROTEIN TRANSLOCASE PROTEIN TATA"/>
    <property type="match status" value="1"/>
</dbReference>
<keyword evidence="2 9" id="KW-0813">Transport</keyword>
<keyword evidence="3 9" id="KW-1003">Cell membrane</keyword>
<evidence type="ECO:0000256" key="6">
    <source>
        <dbReference type="ARBA" id="ARBA00022989"/>
    </source>
</evidence>
<dbReference type="RefSeq" id="WP_286292251.1">
    <property type="nucleotide sequence ID" value="NZ_AP024718.1"/>
</dbReference>
<evidence type="ECO:0000313" key="12">
    <source>
        <dbReference type="Proteomes" id="UP001321450"/>
    </source>
</evidence>
<evidence type="ECO:0000256" key="8">
    <source>
        <dbReference type="ARBA" id="ARBA00023136"/>
    </source>
</evidence>
<evidence type="ECO:0000256" key="2">
    <source>
        <dbReference type="ARBA" id="ARBA00022448"/>
    </source>
</evidence>
<keyword evidence="6 9" id="KW-1133">Transmembrane helix</keyword>
<comment type="subunit">
    <text evidence="9">The Tat system comprises two distinct complexes: a TatABC complex, containing multiple copies of TatA, TatB and TatC subunits, and a separate TatA complex, containing only TatA subunits. Substrates initially bind to the TatABC complex, which probably triggers association of the separate TatA complex to form the active translocon.</text>
</comment>
<accession>A0AAU9CFV2</accession>
<keyword evidence="8 9" id="KW-0472">Membrane</keyword>
<dbReference type="NCBIfam" id="TIGR01411">
    <property type="entry name" value="tatAE"/>
    <property type="match status" value="1"/>
</dbReference>
<evidence type="ECO:0000256" key="7">
    <source>
        <dbReference type="ARBA" id="ARBA00023010"/>
    </source>
</evidence>
<keyword evidence="4 9" id="KW-0812">Transmembrane</keyword>
<reference evidence="12" key="1">
    <citation type="journal article" date="2024" name="Int. J. Syst. Evol. Microbiol.">
        <title>Methylomarinovum tepidoasis sp. nov., a moderately thermophilic methanotroph of the family Methylothermaceae isolated from a deep-sea hydrothermal field.</title>
        <authorList>
            <person name="Hirayama H."/>
            <person name="Takaki Y."/>
            <person name="Abe M."/>
            <person name="Miyazaki M."/>
            <person name="Uematsu K."/>
            <person name="Matsui Y."/>
            <person name="Takai K."/>
        </authorList>
    </citation>
    <scope>NUCLEOTIDE SEQUENCE [LARGE SCALE GENOMIC DNA]</scope>
    <source>
        <strain evidence="12">IN45</strain>
    </source>
</reference>
<dbReference type="GO" id="GO:0043953">
    <property type="term" value="P:protein transport by the Tat complex"/>
    <property type="evidence" value="ECO:0007669"/>
    <property type="project" value="UniProtKB-UniRule"/>
</dbReference>
<evidence type="ECO:0000256" key="5">
    <source>
        <dbReference type="ARBA" id="ARBA00022927"/>
    </source>
</evidence>
<dbReference type="InterPro" id="IPR003369">
    <property type="entry name" value="TatA/B/E"/>
</dbReference>
<protein>
    <recommendedName>
        <fullName evidence="9">Sec-independent protein translocase protein TatA</fullName>
    </recommendedName>
</protein>
<dbReference type="Proteomes" id="UP001321450">
    <property type="component" value="Chromosome"/>
</dbReference>
<feature type="region of interest" description="Disordered" evidence="10">
    <location>
        <begin position="44"/>
        <end position="83"/>
    </location>
</feature>
<dbReference type="GO" id="GO:0008320">
    <property type="term" value="F:protein transmembrane transporter activity"/>
    <property type="evidence" value="ECO:0007669"/>
    <property type="project" value="UniProtKB-UniRule"/>
</dbReference>
<dbReference type="InterPro" id="IPR006312">
    <property type="entry name" value="TatA/E"/>
</dbReference>
<evidence type="ECO:0000313" key="11">
    <source>
        <dbReference type="EMBL" id="BCX89746.1"/>
    </source>
</evidence>
<evidence type="ECO:0000256" key="9">
    <source>
        <dbReference type="HAMAP-Rule" id="MF_00236"/>
    </source>
</evidence>
<dbReference type="KEGG" id="meiy:MIN45_P2119"/>
<evidence type="ECO:0000256" key="10">
    <source>
        <dbReference type="SAM" id="MobiDB-lite"/>
    </source>
</evidence>
<organism evidence="11 12">
    <name type="scientific">Methylomarinovum tepidoasis</name>
    <dbReference type="NCBI Taxonomy" id="2840183"/>
    <lineage>
        <taxon>Bacteria</taxon>
        <taxon>Pseudomonadati</taxon>
        <taxon>Pseudomonadota</taxon>
        <taxon>Gammaproteobacteria</taxon>
        <taxon>Methylococcales</taxon>
        <taxon>Methylothermaceae</taxon>
        <taxon>Methylomarinovum</taxon>
    </lineage>
</organism>
<evidence type="ECO:0000256" key="3">
    <source>
        <dbReference type="ARBA" id="ARBA00022475"/>
    </source>
</evidence>
<sequence>MGISIWQLLIVLVIVLLLFGTRKLRNLGSDLGGAIRGFKQALHGEEAAEETAPKEKLAAARTEPEAKATVQEDRPTKPEREEL</sequence>
<dbReference type="AlphaFoldDB" id="A0AAU9CFV2"/>
<evidence type="ECO:0000256" key="4">
    <source>
        <dbReference type="ARBA" id="ARBA00022692"/>
    </source>
</evidence>